<keyword evidence="1" id="KW-1133">Transmembrane helix</keyword>
<gene>
    <name evidence="3" type="ORF">WA026_001030</name>
</gene>
<keyword evidence="4" id="KW-1185">Reference proteome</keyword>
<dbReference type="SUPFAM" id="SSF57184">
    <property type="entry name" value="Growth factor receptor domain"/>
    <property type="match status" value="1"/>
</dbReference>
<name>A0AAW1UZJ8_9CUCU</name>
<keyword evidence="2" id="KW-0732">Signal</keyword>
<feature type="signal peptide" evidence="2">
    <location>
        <begin position="1"/>
        <end position="22"/>
    </location>
</feature>
<dbReference type="Proteomes" id="UP001431783">
    <property type="component" value="Unassembled WGS sequence"/>
</dbReference>
<proteinExistence type="predicted"/>
<evidence type="ECO:0000256" key="1">
    <source>
        <dbReference type="SAM" id="Phobius"/>
    </source>
</evidence>
<dbReference type="AlphaFoldDB" id="A0AAW1UZJ8"/>
<dbReference type="EMBL" id="JARQZJ010000121">
    <property type="protein sequence ID" value="KAK9888807.1"/>
    <property type="molecule type" value="Genomic_DNA"/>
</dbReference>
<dbReference type="InterPro" id="IPR009030">
    <property type="entry name" value="Growth_fac_rcpt_cys_sf"/>
</dbReference>
<evidence type="ECO:0000313" key="4">
    <source>
        <dbReference type="Proteomes" id="UP001431783"/>
    </source>
</evidence>
<comment type="caution">
    <text evidence="3">The sequence shown here is derived from an EMBL/GenBank/DDBJ whole genome shotgun (WGS) entry which is preliminary data.</text>
</comment>
<evidence type="ECO:0000313" key="3">
    <source>
        <dbReference type="EMBL" id="KAK9888807.1"/>
    </source>
</evidence>
<protein>
    <submittedName>
        <fullName evidence="3">Uncharacterized protein</fullName>
    </submittedName>
</protein>
<feature type="chain" id="PRO_5043643291" evidence="2">
    <location>
        <begin position="23"/>
        <end position="223"/>
    </location>
</feature>
<feature type="transmembrane region" description="Helical" evidence="1">
    <location>
        <begin position="108"/>
        <end position="129"/>
    </location>
</feature>
<keyword evidence="1" id="KW-0812">Transmembrane</keyword>
<accession>A0AAW1UZJ8</accession>
<sequence>MGYCKLLFVFVLLSNGYQVINGDITINGVNCGVKKCKIGEYCSSFNNICEPCDSVCTSSHHNFDEVECTKNCQDYLHEIKYAKHDESSGISDKGLEKLKDEVKNLSRMVTVTLALVCVMFLILALVLGFQFYRWKLKKNITLQDLKTIFFKKSDATGDVRMEDSANRNNGNVKPDLRLDISTISTVSEHSPVTAITSISTRRPAEDCALDYVYDNHAMSSSPK</sequence>
<keyword evidence="1" id="KW-0472">Membrane</keyword>
<evidence type="ECO:0000256" key="2">
    <source>
        <dbReference type="SAM" id="SignalP"/>
    </source>
</evidence>
<reference evidence="3 4" key="1">
    <citation type="submission" date="2023-03" db="EMBL/GenBank/DDBJ databases">
        <title>Genome insight into feeding habits of ladybird beetles.</title>
        <authorList>
            <person name="Li H.-S."/>
            <person name="Huang Y.-H."/>
            <person name="Pang H."/>
        </authorList>
    </citation>
    <scope>NUCLEOTIDE SEQUENCE [LARGE SCALE GENOMIC DNA]</scope>
    <source>
        <strain evidence="3">SYSU_2023b</strain>
        <tissue evidence="3">Whole body</tissue>
    </source>
</reference>
<organism evidence="3 4">
    <name type="scientific">Henosepilachna vigintioctopunctata</name>
    <dbReference type="NCBI Taxonomy" id="420089"/>
    <lineage>
        <taxon>Eukaryota</taxon>
        <taxon>Metazoa</taxon>
        <taxon>Ecdysozoa</taxon>
        <taxon>Arthropoda</taxon>
        <taxon>Hexapoda</taxon>
        <taxon>Insecta</taxon>
        <taxon>Pterygota</taxon>
        <taxon>Neoptera</taxon>
        <taxon>Endopterygota</taxon>
        <taxon>Coleoptera</taxon>
        <taxon>Polyphaga</taxon>
        <taxon>Cucujiformia</taxon>
        <taxon>Coccinelloidea</taxon>
        <taxon>Coccinellidae</taxon>
        <taxon>Epilachninae</taxon>
        <taxon>Epilachnini</taxon>
        <taxon>Henosepilachna</taxon>
    </lineage>
</organism>